<proteinExistence type="predicted"/>
<dbReference type="Proteomes" id="UP000065261">
    <property type="component" value="Chromosome I"/>
</dbReference>
<dbReference type="Pfam" id="PF03061">
    <property type="entry name" value="4HBT"/>
    <property type="match status" value="1"/>
</dbReference>
<dbReference type="EMBL" id="CP011034">
    <property type="protein sequence ID" value="ALS31822.1"/>
    <property type="molecule type" value="Genomic_DNA"/>
</dbReference>
<dbReference type="GO" id="GO:0016289">
    <property type="term" value="F:acyl-CoA hydrolase activity"/>
    <property type="evidence" value="ECO:0007669"/>
    <property type="project" value="UniProtKB-ARBA"/>
</dbReference>
<name>A0A0U2X3H1_9GAMM</name>
<dbReference type="PANTHER" id="PTHR42856:SF1">
    <property type="entry name" value="ACYL-COENZYME A THIOESTERASE PAAI"/>
    <property type="match status" value="1"/>
</dbReference>
<reference evidence="3 4" key="1">
    <citation type="submission" date="2015-03" db="EMBL/GenBank/DDBJ databases">
        <authorList>
            <person name="Murphy D."/>
        </authorList>
    </citation>
    <scope>NUCLEOTIDE SEQUENCE [LARGE SCALE GENOMIC DNA]</scope>
    <source>
        <strain evidence="3 4">KMM 520</strain>
    </source>
</reference>
<keyword evidence="1" id="KW-0378">Hydrolase</keyword>
<dbReference type="PATRIC" id="fig|1315283.4.peg.417"/>
<dbReference type="InterPro" id="IPR029069">
    <property type="entry name" value="HotDog_dom_sf"/>
</dbReference>
<dbReference type="InterPro" id="IPR006683">
    <property type="entry name" value="Thioestr_dom"/>
</dbReference>
<dbReference type="AlphaFoldDB" id="A0A0U2X3H1"/>
<dbReference type="SUPFAM" id="SSF54637">
    <property type="entry name" value="Thioesterase/thiol ester dehydrase-isomerase"/>
    <property type="match status" value="1"/>
</dbReference>
<dbReference type="NCBIfam" id="TIGR00369">
    <property type="entry name" value="unchar_dom_1"/>
    <property type="match status" value="1"/>
</dbReference>
<dbReference type="InterPro" id="IPR003736">
    <property type="entry name" value="PAAI_dom"/>
</dbReference>
<organism evidence="3">
    <name type="scientific">Pseudoalteromonas translucida KMM 520</name>
    <dbReference type="NCBI Taxonomy" id="1315283"/>
    <lineage>
        <taxon>Bacteria</taxon>
        <taxon>Pseudomonadati</taxon>
        <taxon>Pseudomonadota</taxon>
        <taxon>Gammaproteobacteria</taxon>
        <taxon>Alteromonadales</taxon>
        <taxon>Pseudoalteromonadaceae</taxon>
        <taxon>Pseudoalteromonas</taxon>
    </lineage>
</organism>
<evidence type="ECO:0000259" key="2">
    <source>
        <dbReference type="Pfam" id="PF03061"/>
    </source>
</evidence>
<sequence length="132" mass="14401">MFEKGNKILQDQPFSRLLGTELTELSLGKAELSLKISNKLTQNYGFVHGGVLSYLADNCITFAAATVFDKCITSEYKISYVRPAIGKLLIARSTVLSSGRKQATCECKIYVVNEEGEKLVAAALGTISNFNI</sequence>
<dbReference type="CDD" id="cd03443">
    <property type="entry name" value="PaaI_thioesterase"/>
    <property type="match status" value="1"/>
</dbReference>
<evidence type="ECO:0000313" key="4">
    <source>
        <dbReference type="Proteomes" id="UP000065261"/>
    </source>
</evidence>
<gene>
    <name evidence="3" type="ORF">PTRA_a0467</name>
</gene>
<evidence type="ECO:0000313" key="3">
    <source>
        <dbReference type="EMBL" id="ALS31822.1"/>
    </source>
</evidence>
<accession>A0A0U2X3H1</accession>
<dbReference type="RefSeq" id="WP_058372507.1">
    <property type="nucleotide sequence ID" value="NZ_CP011034.1"/>
</dbReference>
<evidence type="ECO:0000256" key="1">
    <source>
        <dbReference type="ARBA" id="ARBA00022801"/>
    </source>
</evidence>
<dbReference type="InterPro" id="IPR052723">
    <property type="entry name" value="Acyl-CoA_thioesterase_PaaI"/>
</dbReference>
<dbReference type="OrthoDB" id="4565299at2"/>
<dbReference type="PANTHER" id="PTHR42856">
    <property type="entry name" value="ACYL-COENZYME A THIOESTERASE PAAI"/>
    <property type="match status" value="1"/>
</dbReference>
<feature type="domain" description="Thioesterase" evidence="2">
    <location>
        <begin position="44"/>
        <end position="111"/>
    </location>
</feature>
<dbReference type="KEGG" id="ptn:PTRA_a0467"/>
<dbReference type="Gene3D" id="3.10.129.10">
    <property type="entry name" value="Hotdog Thioesterase"/>
    <property type="match status" value="1"/>
</dbReference>
<protein>
    <recommendedName>
        <fullName evidence="2">Thioesterase domain-containing protein</fullName>
    </recommendedName>
</protein>